<proteinExistence type="inferred from homology"/>
<keyword evidence="6 10" id="KW-0378">Hydrolase</keyword>
<comment type="pathway">
    <text evidence="2 10 11">Glycan degradation; xylan degradation.</text>
</comment>
<feature type="active site" description="Nucleophile" evidence="10">
    <location>
        <position position="105"/>
    </location>
</feature>
<evidence type="ECO:0000256" key="1">
    <source>
        <dbReference type="ARBA" id="ARBA00000681"/>
    </source>
</evidence>
<evidence type="ECO:0000256" key="7">
    <source>
        <dbReference type="ARBA" id="ARBA00023277"/>
    </source>
</evidence>
<dbReference type="InterPro" id="IPR013320">
    <property type="entry name" value="ConA-like_dom_sf"/>
</dbReference>
<evidence type="ECO:0000313" key="15">
    <source>
        <dbReference type="Proteomes" id="UP000799444"/>
    </source>
</evidence>
<keyword evidence="8 10" id="KW-0326">Glycosidase</keyword>
<evidence type="ECO:0000259" key="13">
    <source>
        <dbReference type="PROSITE" id="PS51761"/>
    </source>
</evidence>
<keyword evidence="7 10" id="KW-0119">Carbohydrate metabolism</keyword>
<dbReference type="Proteomes" id="UP000799444">
    <property type="component" value="Unassembled WGS sequence"/>
</dbReference>
<feature type="signal peptide" evidence="12">
    <location>
        <begin position="1"/>
        <end position="15"/>
    </location>
</feature>
<gene>
    <name evidence="14" type="ORF">EJ04DRAFT_488656</name>
</gene>
<dbReference type="Gene3D" id="2.60.120.180">
    <property type="match status" value="1"/>
</dbReference>
<dbReference type="InterPro" id="IPR013319">
    <property type="entry name" value="GH11/12"/>
</dbReference>
<dbReference type="OrthoDB" id="2115822at2759"/>
<dbReference type="GO" id="GO:0031176">
    <property type="term" value="F:endo-1,4-beta-xylanase activity"/>
    <property type="evidence" value="ECO:0007669"/>
    <property type="project" value="UniProtKB-UniRule"/>
</dbReference>
<dbReference type="InterPro" id="IPR018208">
    <property type="entry name" value="GH11_AS_1"/>
</dbReference>
<feature type="chain" id="PRO_5040200218" description="Endo-1,4-beta-xylanase" evidence="12">
    <location>
        <begin position="16"/>
        <end position="215"/>
    </location>
</feature>
<keyword evidence="9 10" id="KW-0624">Polysaccharide degradation</keyword>
<protein>
    <recommendedName>
        <fullName evidence="4 10">Endo-1,4-beta-xylanase</fullName>
        <ecNumber evidence="4 10">3.2.1.8</ecNumber>
    </recommendedName>
</protein>
<sequence>MSYLLAAAVLPGALSAPATTVTDLVERQGSSTNTFQNWKEGSGNFQCNNQGNGKYSTRWSGQGGFVCGSGWKPGGARSFSFDCQYSPTGPGYLSVYGWTRNPLIEYYVVEAHGDLLPGEPWTSKGNVTIDGAAYQLFQSTRVNKPSIIGTTTFNQFWAVRTEPRTKGSLNSGSFFNAWKAAGMNLGQHDYMAFVTEGFTGPKGEQSSGTSQCQIT</sequence>
<evidence type="ECO:0000256" key="3">
    <source>
        <dbReference type="ARBA" id="ARBA00007792"/>
    </source>
</evidence>
<evidence type="ECO:0000256" key="12">
    <source>
        <dbReference type="SAM" id="SignalP"/>
    </source>
</evidence>
<comment type="caution">
    <text evidence="14">The sequence shown here is derived from an EMBL/GenBank/DDBJ whole genome shotgun (WGS) entry which is preliminary data.</text>
</comment>
<evidence type="ECO:0000256" key="6">
    <source>
        <dbReference type="ARBA" id="ARBA00022801"/>
    </source>
</evidence>
<evidence type="ECO:0000256" key="10">
    <source>
        <dbReference type="PROSITE-ProRule" id="PRU01097"/>
    </source>
</evidence>
<evidence type="ECO:0000256" key="2">
    <source>
        <dbReference type="ARBA" id="ARBA00004851"/>
    </source>
</evidence>
<comment type="catalytic activity">
    <reaction evidence="1 10 11">
        <text>Endohydrolysis of (1-&gt;4)-beta-D-xylosidic linkages in xylans.</text>
        <dbReference type="EC" id="3.2.1.8"/>
    </reaction>
</comment>
<dbReference type="InterPro" id="IPR001137">
    <property type="entry name" value="Glyco_hydro_11"/>
</dbReference>
<dbReference type="PANTHER" id="PTHR46828">
    <property type="entry name" value="ENDO-1,4-BETA-XYLANASE A-RELATED"/>
    <property type="match status" value="1"/>
</dbReference>
<evidence type="ECO:0000313" key="14">
    <source>
        <dbReference type="EMBL" id="KAF2737229.1"/>
    </source>
</evidence>
<dbReference type="EMBL" id="ML996118">
    <property type="protein sequence ID" value="KAF2737229.1"/>
    <property type="molecule type" value="Genomic_DNA"/>
</dbReference>
<feature type="domain" description="GH11" evidence="13">
    <location>
        <begin position="21"/>
        <end position="209"/>
    </location>
</feature>
<accession>A0A9P4R246</accession>
<evidence type="ECO:0000256" key="8">
    <source>
        <dbReference type="ARBA" id="ARBA00023295"/>
    </source>
</evidence>
<evidence type="ECO:0000256" key="9">
    <source>
        <dbReference type="ARBA" id="ARBA00023326"/>
    </source>
</evidence>
<dbReference type="AlphaFoldDB" id="A0A9P4R246"/>
<keyword evidence="5 10" id="KW-0858">Xylan degradation</keyword>
<organism evidence="14 15">
    <name type="scientific">Polyplosphaeria fusca</name>
    <dbReference type="NCBI Taxonomy" id="682080"/>
    <lineage>
        <taxon>Eukaryota</taxon>
        <taxon>Fungi</taxon>
        <taxon>Dikarya</taxon>
        <taxon>Ascomycota</taxon>
        <taxon>Pezizomycotina</taxon>
        <taxon>Dothideomycetes</taxon>
        <taxon>Pleosporomycetidae</taxon>
        <taxon>Pleosporales</taxon>
        <taxon>Tetraplosphaeriaceae</taxon>
        <taxon>Polyplosphaeria</taxon>
    </lineage>
</organism>
<reference evidence="14" key="1">
    <citation type="journal article" date="2020" name="Stud. Mycol.">
        <title>101 Dothideomycetes genomes: a test case for predicting lifestyles and emergence of pathogens.</title>
        <authorList>
            <person name="Haridas S."/>
            <person name="Albert R."/>
            <person name="Binder M."/>
            <person name="Bloem J."/>
            <person name="Labutti K."/>
            <person name="Salamov A."/>
            <person name="Andreopoulos B."/>
            <person name="Baker S."/>
            <person name="Barry K."/>
            <person name="Bills G."/>
            <person name="Bluhm B."/>
            <person name="Cannon C."/>
            <person name="Castanera R."/>
            <person name="Culley D."/>
            <person name="Daum C."/>
            <person name="Ezra D."/>
            <person name="Gonzalez J."/>
            <person name="Henrissat B."/>
            <person name="Kuo A."/>
            <person name="Liang C."/>
            <person name="Lipzen A."/>
            <person name="Lutzoni F."/>
            <person name="Magnuson J."/>
            <person name="Mondo S."/>
            <person name="Nolan M."/>
            <person name="Ohm R."/>
            <person name="Pangilinan J."/>
            <person name="Park H.-J."/>
            <person name="Ramirez L."/>
            <person name="Alfaro M."/>
            <person name="Sun H."/>
            <person name="Tritt A."/>
            <person name="Yoshinaga Y."/>
            <person name="Zwiers L.-H."/>
            <person name="Turgeon B."/>
            <person name="Goodwin S."/>
            <person name="Spatafora J."/>
            <person name="Crous P."/>
            <person name="Grigoriev I."/>
        </authorList>
    </citation>
    <scope>NUCLEOTIDE SEQUENCE</scope>
    <source>
        <strain evidence="14">CBS 125425</strain>
    </source>
</reference>
<keyword evidence="15" id="KW-1185">Reference proteome</keyword>
<dbReference type="PROSITE" id="PS00776">
    <property type="entry name" value="GH11_1"/>
    <property type="match status" value="1"/>
</dbReference>
<comment type="similarity">
    <text evidence="3 10 11">Belongs to the glycosyl hydrolase 11 (cellulase G) family.</text>
</comment>
<dbReference type="GO" id="GO:0045493">
    <property type="term" value="P:xylan catabolic process"/>
    <property type="evidence" value="ECO:0007669"/>
    <property type="project" value="UniProtKB-UniRule"/>
</dbReference>
<dbReference type="EC" id="3.2.1.8" evidence="4 10"/>
<name>A0A9P4R246_9PLEO</name>
<evidence type="ECO:0000256" key="4">
    <source>
        <dbReference type="ARBA" id="ARBA00012590"/>
    </source>
</evidence>
<dbReference type="PANTHER" id="PTHR46828:SF2">
    <property type="entry name" value="ENDO-1,4-BETA-XYLANASE A-RELATED"/>
    <property type="match status" value="1"/>
</dbReference>
<feature type="active site" description="Proton donor" evidence="10">
    <location>
        <position position="196"/>
    </location>
</feature>
<dbReference type="PRINTS" id="PR00911">
    <property type="entry name" value="GLHYDRLASE11"/>
</dbReference>
<keyword evidence="12" id="KW-0732">Signal</keyword>
<dbReference type="PROSITE" id="PS51761">
    <property type="entry name" value="GH11_3"/>
    <property type="match status" value="1"/>
</dbReference>
<dbReference type="SUPFAM" id="SSF49899">
    <property type="entry name" value="Concanavalin A-like lectins/glucanases"/>
    <property type="match status" value="1"/>
</dbReference>
<dbReference type="Pfam" id="PF00457">
    <property type="entry name" value="Glyco_hydro_11"/>
    <property type="match status" value="1"/>
</dbReference>
<evidence type="ECO:0000256" key="11">
    <source>
        <dbReference type="RuleBase" id="RU362015"/>
    </source>
</evidence>
<dbReference type="InterPro" id="IPR033123">
    <property type="entry name" value="GH11_dom"/>
</dbReference>
<evidence type="ECO:0000256" key="5">
    <source>
        <dbReference type="ARBA" id="ARBA00022651"/>
    </source>
</evidence>